<feature type="compositionally biased region" description="Low complexity" evidence="1">
    <location>
        <begin position="486"/>
        <end position="497"/>
    </location>
</feature>
<feature type="region of interest" description="Disordered" evidence="1">
    <location>
        <begin position="385"/>
        <end position="497"/>
    </location>
</feature>
<evidence type="ECO:0000313" key="3">
    <source>
        <dbReference type="Proteomes" id="UP000289152"/>
    </source>
</evidence>
<dbReference type="VEuPathDB" id="FungiDB:TREMEDRAFT_64179"/>
<dbReference type="EMBL" id="SDIL01000122">
    <property type="protein sequence ID" value="RXK35774.1"/>
    <property type="molecule type" value="Genomic_DNA"/>
</dbReference>
<protein>
    <submittedName>
        <fullName evidence="2">Uncharacterized protein</fullName>
    </submittedName>
</protein>
<feature type="region of interest" description="Disordered" evidence="1">
    <location>
        <begin position="14"/>
        <end position="36"/>
    </location>
</feature>
<feature type="region of interest" description="Disordered" evidence="1">
    <location>
        <begin position="105"/>
        <end position="181"/>
    </location>
</feature>
<keyword evidence="3" id="KW-1185">Reference proteome</keyword>
<dbReference type="InParanoid" id="A0A4Q1BD66"/>
<organism evidence="2 3">
    <name type="scientific">Tremella mesenterica</name>
    <name type="common">Jelly fungus</name>
    <dbReference type="NCBI Taxonomy" id="5217"/>
    <lineage>
        <taxon>Eukaryota</taxon>
        <taxon>Fungi</taxon>
        <taxon>Dikarya</taxon>
        <taxon>Basidiomycota</taxon>
        <taxon>Agaricomycotina</taxon>
        <taxon>Tremellomycetes</taxon>
        <taxon>Tremellales</taxon>
        <taxon>Tremellaceae</taxon>
        <taxon>Tremella</taxon>
    </lineage>
</organism>
<feature type="compositionally biased region" description="Basic and acidic residues" evidence="1">
    <location>
        <begin position="143"/>
        <end position="154"/>
    </location>
</feature>
<dbReference type="OrthoDB" id="2592339at2759"/>
<gene>
    <name evidence="2" type="ORF">M231_06960</name>
</gene>
<feature type="compositionally biased region" description="Low complexity" evidence="1">
    <location>
        <begin position="164"/>
        <end position="181"/>
    </location>
</feature>
<feature type="region of interest" description="Disordered" evidence="1">
    <location>
        <begin position="317"/>
        <end position="354"/>
    </location>
</feature>
<sequence>MSLRSIPSISSSGIVPVFHPNHPHNKRTLPLKQNHPNIPLRSLSRFKMISDESDLSPSPEQLKRCFCGRQVEKESDTGMYCSRECAQRDTFSSLCYKPQNSALTQPLTSSASISRGTSLSSSTSSTSANYQDEEYGSHYRRMARADLRREERREERRRRRAEGSVASTSSRSTMMSTSSFASSRIPDLIHSHSRNPSVASTASSIWSSNLSRNPSSASNVSSVSRGCKMQLEDAIMEDDDEEELLDGVFTQGKPQRTRILHPTKKMTVHKRRPSHGNNVKRIEPFGMGQDMLDVLEDIISMEKTFAVEEQTSSPGIFTAVFDKPPRTPSPINDKRISTIPAAPGAPGRHRGTSSMSVHMPVQQSMGLGLHQSSLSESHTALYLVTASPERQDRRSTSPKLSTRQSLTFSIDSAGPSIPTIPSISSIPISSSNSSTSSIPISSISSNSSLSNLSSRPFRKFDSPMVTPSRRNISPTGYAPIGKWRFPTPTSSDSITPTRARQRQISDPMQGEDIGPALLWPPQRDLAPSLFPTSPATGTPEFGSIEGVGAGVSIPDSGVKLGVLLGSGNMEIDEGGGSSTEHGHGNERTRGEYLPVFLEAEGFRAGPY</sequence>
<feature type="compositionally biased region" description="Low complexity" evidence="1">
    <location>
        <begin position="415"/>
        <end position="454"/>
    </location>
</feature>
<name>A0A4Q1BD66_TREME</name>
<evidence type="ECO:0000313" key="2">
    <source>
        <dbReference type="EMBL" id="RXK35774.1"/>
    </source>
</evidence>
<dbReference type="Proteomes" id="UP000289152">
    <property type="component" value="Unassembled WGS sequence"/>
</dbReference>
<feature type="compositionally biased region" description="Polar residues" evidence="1">
    <location>
        <begin position="397"/>
        <end position="410"/>
    </location>
</feature>
<accession>A0A4Q1BD66</accession>
<feature type="region of interest" description="Disordered" evidence="1">
    <location>
        <begin position="570"/>
        <end position="589"/>
    </location>
</feature>
<feature type="compositionally biased region" description="Basic and acidic residues" evidence="1">
    <location>
        <begin position="580"/>
        <end position="589"/>
    </location>
</feature>
<comment type="caution">
    <text evidence="2">The sequence shown here is derived from an EMBL/GenBank/DDBJ whole genome shotgun (WGS) entry which is preliminary data.</text>
</comment>
<reference evidence="2 3" key="1">
    <citation type="submission" date="2016-06" db="EMBL/GenBank/DDBJ databases">
        <title>Evolution of pathogenesis and genome organization in the Tremellales.</title>
        <authorList>
            <person name="Cuomo C."/>
            <person name="Litvintseva A."/>
            <person name="Heitman J."/>
            <person name="Chen Y."/>
            <person name="Sun S."/>
            <person name="Springer D."/>
            <person name="Dromer F."/>
            <person name="Young S."/>
            <person name="Zeng Q."/>
            <person name="Chapman S."/>
            <person name="Gujja S."/>
            <person name="Saif S."/>
            <person name="Birren B."/>
        </authorList>
    </citation>
    <scope>NUCLEOTIDE SEQUENCE [LARGE SCALE GENOMIC DNA]</scope>
    <source>
        <strain evidence="2 3">ATCC 28783</strain>
    </source>
</reference>
<feature type="compositionally biased region" description="Low complexity" evidence="1">
    <location>
        <begin position="108"/>
        <end position="127"/>
    </location>
</feature>
<evidence type="ECO:0000256" key="1">
    <source>
        <dbReference type="SAM" id="MobiDB-lite"/>
    </source>
</evidence>
<dbReference type="AlphaFoldDB" id="A0A4Q1BD66"/>
<proteinExistence type="predicted"/>